<protein>
    <recommendedName>
        <fullName evidence="1">HVA22-like protein</fullName>
    </recommendedName>
</protein>
<feature type="region of interest" description="Disordered" evidence="2">
    <location>
        <begin position="158"/>
        <end position="178"/>
    </location>
</feature>
<comment type="subcellular location">
    <subcellularLocation>
        <location evidence="1">Membrane</location>
        <topology evidence="1">Multi-pass membrane protein</topology>
    </subcellularLocation>
</comment>
<evidence type="ECO:0000256" key="2">
    <source>
        <dbReference type="SAM" id="MobiDB-lite"/>
    </source>
</evidence>
<dbReference type="InterPro" id="IPR003604">
    <property type="entry name" value="Matrin/U1-like-C_Znf_C2H2"/>
</dbReference>
<evidence type="ECO:0000256" key="1">
    <source>
        <dbReference type="RuleBase" id="RU362006"/>
    </source>
</evidence>
<dbReference type="PANTHER" id="PTHR12300:SF43">
    <property type="entry name" value="HVA22-LIKE PROTEIN"/>
    <property type="match status" value="1"/>
</dbReference>
<sequence>MGFMAFAKFALICFDALAWPAFALGYPLCASIQAIEANSNSDTKKLVTYWVIFSLISLFEYAFMVMLQWLPFWPYMKLTIVCWLMIPHFDGAFYVYNNFVHPCLYIDVQTIINWFKKQQELFLKDNILAEADKYVKVHGPEALEKLIASESKGAEPGILQKDTKDVQVTEKRETEKREVGPENLILETAPNAAQTVNNTITLPEIKGAVGFDPPEITTDKQVQKEWTCAMCQVTTSSEKTLNSHLQGRRHRDVRAELMKAKNQPSKGKEFASVVRDKGPSSSSTQASQKTQQPSKGQVSASSIGNQLKPSEKVNGQQQGGKKLAGIKIPQFRCTICNVNCSRSEDLNCHLWGKKHLLRIQELNSLVGRGELA</sequence>
<dbReference type="Gene3D" id="3.30.160.60">
    <property type="entry name" value="Classic Zinc Finger"/>
    <property type="match status" value="2"/>
</dbReference>
<dbReference type="OrthoDB" id="434647at2759"/>
<proteinExistence type="inferred from homology"/>
<dbReference type="SMART" id="SM00355">
    <property type="entry name" value="ZnF_C2H2"/>
    <property type="match status" value="2"/>
</dbReference>
<feature type="compositionally biased region" description="Low complexity" evidence="2">
    <location>
        <begin position="279"/>
        <end position="295"/>
    </location>
</feature>
<dbReference type="Pfam" id="PF03134">
    <property type="entry name" value="TB2_DP1_HVA22"/>
    <property type="match status" value="1"/>
</dbReference>
<keyword evidence="3" id="KW-0732">Signal</keyword>
<dbReference type="KEGG" id="dzi:111309065"/>
<dbReference type="AlphaFoldDB" id="A0A6P6AFH6"/>
<dbReference type="SUPFAM" id="SSF57667">
    <property type="entry name" value="beta-beta-alpha zinc fingers"/>
    <property type="match status" value="2"/>
</dbReference>
<dbReference type="SMART" id="SM00451">
    <property type="entry name" value="ZnF_U1"/>
    <property type="match status" value="2"/>
</dbReference>
<feature type="transmembrane region" description="Helical" evidence="1">
    <location>
        <begin position="47"/>
        <end position="66"/>
    </location>
</feature>
<feature type="compositionally biased region" description="Basic and acidic residues" evidence="2">
    <location>
        <begin position="161"/>
        <end position="178"/>
    </location>
</feature>
<keyword evidence="1" id="KW-1133">Transmembrane helix</keyword>
<evidence type="ECO:0000259" key="4">
    <source>
        <dbReference type="PROSITE" id="PS00028"/>
    </source>
</evidence>
<feature type="chain" id="PRO_5027699573" description="HVA22-like protein" evidence="3">
    <location>
        <begin position="26"/>
        <end position="372"/>
    </location>
</feature>
<gene>
    <name evidence="6" type="primary">LOC111309065</name>
</gene>
<feature type="region of interest" description="Disordered" evidence="2">
    <location>
        <begin position="258"/>
        <end position="318"/>
    </location>
</feature>
<dbReference type="GO" id="GO:0008270">
    <property type="term" value="F:zinc ion binding"/>
    <property type="evidence" value="ECO:0007669"/>
    <property type="project" value="InterPro"/>
</dbReference>
<evidence type="ECO:0000313" key="5">
    <source>
        <dbReference type="Proteomes" id="UP000515121"/>
    </source>
</evidence>
<dbReference type="InterPro" id="IPR013087">
    <property type="entry name" value="Znf_C2H2_type"/>
</dbReference>
<dbReference type="RefSeq" id="XP_022763624.1">
    <property type="nucleotide sequence ID" value="XM_022907889.1"/>
</dbReference>
<feature type="compositionally biased region" description="Basic and acidic residues" evidence="2">
    <location>
        <begin position="266"/>
        <end position="278"/>
    </location>
</feature>
<keyword evidence="1" id="KW-0812">Transmembrane</keyword>
<reference evidence="6" key="1">
    <citation type="submission" date="2025-08" db="UniProtKB">
        <authorList>
            <consortium name="RefSeq"/>
        </authorList>
    </citation>
    <scope>IDENTIFICATION</scope>
    <source>
        <tissue evidence="6">Fruit stalk</tissue>
    </source>
</reference>
<dbReference type="GeneID" id="111309065"/>
<evidence type="ECO:0000256" key="3">
    <source>
        <dbReference type="SAM" id="SignalP"/>
    </source>
</evidence>
<name>A0A6P6AFH6_DURZI</name>
<dbReference type="PANTHER" id="PTHR12300">
    <property type="entry name" value="HVA22-LIKE PROTEINS"/>
    <property type="match status" value="1"/>
</dbReference>
<accession>A0A6P6AFH6</accession>
<feature type="signal peptide" evidence="3">
    <location>
        <begin position="1"/>
        <end position="25"/>
    </location>
</feature>
<dbReference type="PROSITE" id="PS00028">
    <property type="entry name" value="ZINC_FINGER_C2H2_1"/>
    <property type="match status" value="1"/>
</dbReference>
<dbReference type="Proteomes" id="UP000515121">
    <property type="component" value="Unplaced"/>
</dbReference>
<dbReference type="InterPro" id="IPR004345">
    <property type="entry name" value="TB2_DP1_HVA22"/>
</dbReference>
<dbReference type="Pfam" id="PF12874">
    <property type="entry name" value="zf-met"/>
    <property type="match status" value="2"/>
</dbReference>
<comment type="caution">
    <text evidence="1">Lacks conserved residue(s) required for the propagation of feature annotation.</text>
</comment>
<dbReference type="InterPro" id="IPR036236">
    <property type="entry name" value="Znf_C2H2_sf"/>
</dbReference>
<dbReference type="GO" id="GO:0003676">
    <property type="term" value="F:nucleic acid binding"/>
    <property type="evidence" value="ECO:0007669"/>
    <property type="project" value="InterPro"/>
</dbReference>
<feature type="domain" description="C2H2-type" evidence="4">
    <location>
        <begin position="333"/>
        <end position="355"/>
    </location>
</feature>
<comment type="similarity">
    <text evidence="1">Belongs to the DP1 family.</text>
</comment>
<organism evidence="5 6">
    <name type="scientific">Durio zibethinus</name>
    <name type="common">Durian</name>
    <dbReference type="NCBI Taxonomy" id="66656"/>
    <lineage>
        <taxon>Eukaryota</taxon>
        <taxon>Viridiplantae</taxon>
        <taxon>Streptophyta</taxon>
        <taxon>Embryophyta</taxon>
        <taxon>Tracheophyta</taxon>
        <taxon>Spermatophyta</taxon>
        <taxon>Magnoliopsida</taxon>
        <taxon>eudicotyledons</taxon>
        <taxon>Gunneridae</taxon>
        <taxon>Pentapetalae</taxon>
        <taxon>rosids</taxon>
        <taxon>malvids</taxon>
        <taxon>Malvales</taxon>
        <taxon>Malvaceae</taxon>
        <taxon>Helicteroideae</taxon>
        <taxon>Durio</taxon>
    </lineage>
</organism>
<evidence type="ECO:0000313" key="6">
    <source>
        <dbReference type="RefSeq" id="XP_022763624.1"/>
    </source>
</evidence>
<keyword evidence="1" id="KW-0472">Membrane</keyword>
<feature type="compositionally biased region" description="Polar residues" evidence="2">
    <location>
        <begin position="296"/>
        <end position="316"/>
    </location>
</feature>
<keyword evidence="5" id="KW-1185">Reference proteome</keyword>
<dbReference type="GO" id="GO:0016020">
    <property type="term" value="C:membrane"/>
    <property type="evidence" value="ECO:0007669"/>
    <property type="project" value="UniProtKB-SubCell"/>
</dbReference>